<dbReference type="EMBL" id="JAWXYG010000001">
    <property type="protein sequence ID" value="KAK4285416.1"/>
    <property type="molecule type" value="Genomic_DNA"/>
</dbReference>
<organism evidence="3 4">
    <name type="scientific">Acacia crassicarpa</name>
    <name type="common">northern wattle</name>
    <dbReference type="NCBI Taxonomy" id="499986"/>
    <lineage>
        <taxon>Eukaryota</taxon>
        <taxon>Viridiplantae</taxon>
        <taxon>Streptophyta</taxon>
        <taxon>Embryophyta</taxon>
        <taxon>Tracheophyta</taxon>
        <taxon>Spermatophyta</taxon>
        <taxon>Magnoliopsida</taxon>
        <taxon>eudicotyledons</taxon>
        <taxon>Gunneridae</taxon>
        <taxon>Pentapetalae</taxon>
        <taxon>rosids</taxon>
        <taxon>fabids</taxon>
        <taxon>Fabales</taxon>
        <taxon>Fabaceae</taxon>
        <taxon>Caesalpinioideae</taxon>
        <taxon>mimosoid clade</taxon>
        <taxon>Acacieae</taxon>
        <taxon>Acacia</taxon>
    </lineage>
</organism>
<gene>
    <name evidence="3" type="ORF">QN277_002116</name>
</gene>
<dbReference type="SUPFAM" id="SSF54928">
    <property type="entry name" value="RNA-binding domain, RBD"/>
    <property type="match status" value="1"/>
</dbReference>
<dbReference type="CDD" id="cd00590">
    <property type="entry name" value="RRM_SF"/>
    <property type="match status" value="1"/>
</dbReference>
<evidence type="ECO:0000313" key="3">
    <source>
        <dbReference type="EMBL" id="KAK4285416.1"/>
    </source>
</evidence>
<comment type="caution">
    <text evidence="3">The sequence shown here is derived from an EMBL/GenBank/DDBJ whole genome shotgun (WGS) entry which is preliminary data.</text>
</comment>
<feature type="domain" description="RRM" evidence="2">
    <location>
        <begin position="19"/>
        <end position="102"/>
    </location>
</feature>
<dbReference type="PANTHER" id="PTHR36309:SF1">
    <property type="entry name" value="RNA-BINDING (RRM_RBD_RNP MOTIFS) FAMILY PROTEIN"/>
    <property type="match status" value="1"/>
</dbReference>
<dbReference type="PANTHER" id="PTHR36309">
    <property type="entry name" value="RNA-BINDING (RRM/RBD/RNP MOTIFS) FAMILY PROTEIN"/>
    <property type="match status" value="1"/>
</dbReference>
<dbReference type="PROSITE" id="PS50102">
    <property type="entry name" value="RRM"/>
    <property type="match status" value="1"/>
</dbReference>
<keyword evidence="4" id="KW-1185">Reference proteome</keyword>
<dbReference type="AlphaFoldDB" id="A0AAE1N9Y5"/>
<evidence type="ECO:0000256" key="1">
    <source>
        <dbReference type="PROSITE-ProRule" id="PRU00176"/>
    </source>
</evidence>
<dbReference type="GO" id="GO:0003723">
    <property type="term" value="F:RNA binding"/>
    <property type="evidence" value="ECO:0007669"/>
    <property type="project" value="UniProtKB-UniRule"/>
</dbReference>
<name>A0AAE1N9Y5_9FABA</name>
<dbReference type="InterPro" id="IPR000504">
    <property type="entry name" value="RRM_dom"/>
</dbReference>
<dbReference type="InterPro" id="IPR012677">
    <property type="entry name" value="Nucleotide-bd_a/b_plait_sf"/>
</dbReference>
<protein>
    <recommendedName>
        <fullName evidence="2">RRM domain-containing protein</fullName>
    </recommendedName>
</protein>
<evidence type="ECO:0000313" key="4">
    <source>
        <dbReference type="Proteomes" id="UP001293593"/>
    </source>
</evidence>
<dbReference type="InterPro" id="IPR035979">
    <property type="entry name" value="RBD_domain_sf"/>
</dbReference>
<evidence type="ECO:0000259" key="2">
    <source>
        <dbReference type="PROSITE" id="PS50102"/>
    </source>
</evidence>
<sequence>MGSTSEKENYAAFEKKVERTVYLDNLAPYVTESVLRTAFDQFATVKDVRLIPNYLEPRNVPQCALVELDSPKKAKEIISMIVQYPFMISGMPRPVRAFPAKAEMFDDRPKNPHRKVTCRWLEPGDPDFEAAEEMKQLTCKHADEAVYLLQLQLQEEEKLAMHQEDTLKGHYKKYKMIDGIMDGAAQRLARHYGLRENNDSKPYFD</sequence>
<dbReference type="Proteomes" id="UP001293593">
    <property type="component" value="Unassembled WGS sequence"/>
</dbReference>
<dbReference type="InterPro" id="IPR053316">
    <property type="entry name" value="Epigenetic_reg_gene_expr"/>
</dbReference>
<accession>A0AAE1N9Y5</accession>
<keyword evidence="1" id="KW-0694">RNA-binding</keyword>
<dbReference type="Gene3D" id="3.30.70.330">
    <property type="match status" value="1"/>
</dbReference>
<proteinExistence type="predicted"/>
<dbReference type="Pfam" id="PF00076">
    <property type="entry name" value="RRM_1"/>
    <property type="match status" value="1"/>
</dbReference>
<reference evidence="3" key="1">
    <citation type="submission" date="2023-10" db="EMBL/GenBank/DDBJ databases">
        <title>Chromosome-level genome of the transformable northern wattle, Acacia crassicarpa.</title>
        <authorList>
            <person name="Massaro I."/>
            <person name="Sinha N.R."/>
            <person name="Poethig S."/>
            <person name="Leichty A.R."/>
        </authorList>
    </citation>
    <scope>NUCLEOTIDE SEQUENCE</scope>
    <source>
        <strain evidence="3">Acra3RX</strain>
        <tissue evidence="3">Leaf</tissue>
    </source>
</reference>